<feature type="repeat" description="PPR" evidence="2">
    <location>
        <begin position="413"/>
        <end position="447"/>
    </location>
</feature>
<dbReference type="Pfam" id="PF01535">
    <property type="entry name" value="PPR"/>
    <property type="match status" value="3"/>
</dbReference>
<dbReference type="InterPro" id="IPR011990">
    <property type="entry name" value="TPR-like_helical_dom_sf"/>
</dbReference>
<feature type="chain" id="PRO_5032521649" description="Pentatricopeptide repeat-containing protein" evidence="3">
    <location>
        <begin position="17"/>
        <end position="648"/>
    </location>
</feature>
<dbReference type="Proteomes" id="UP000631114">
    <property type="component" value="Unassembled WGS sequence"/>
</dbReference>
<keyword evidence="1" id="KW-0677">Repeat</keyword>
<evidence type="ECO:0000256" key="1">
    <source>
        <dbReference type="ARBA" id="ARBA00022737"/>
    </source>
</evidence>
<dbReference type="OrthoDB" id="185373at2759"/>
<dbReference type="EMBL" id="JADFTS010000077">
    <property type="protein sequence ID" value="KAF9586863.1"/>
    <property type="molecule type" value="Genomic_DNA"/>
</dbReference>
<dbReference type="InterPro" id="IPR002885">
    <property type="entry name" value="PPR_rpt"/>
</dbReference>
<dbReference type="PANTHER" id="PTHR47003:SF2">
    <property type="entry name" value="OS01G0970900 PROTEIN"/>
    <property type="match status" value="1"/>
</dbReference>
<evidence type="ECO:0000313" key="4">
    <source>
        <dbReference type="EMBL" id="KAF9586863.1"/>
    </source>
</evidence>
<dbReference type="NCBIfam" id="TIGR00756">
    <property type="entry name" value="PPR"/>
    <property type="match status" value="2"/>
</dbReference>
<feature type="repeat" description="PPR" evidence="2">
    <location>
        <begin position="378"/>
        <end position="412"/>
    </location>
</feature>
<dbReference type="AlphaFoldDB" id="A0A835GVR5"/>
<feature type="signal peptide" evidence="3">
    <location>
        <begin position="1"/>
        <end position="16"/>
    </location>
</feature>
<accession>A0A835GVR5</accession>
<keyword evidence="5" id="KW-1185">Reference proteome</keyword>
<feature type="repeat" description="PPR" evidence="2">
    <location>
        <begin position="306"/>
        <end position="340"/>
    </location>
</feature>
<evidence type="ECO:0000256" key="2">
    <source>
        <dbReference type="PROSITE-ProRule" id="PRU00708"/>
    </source>
</evidence>
<name>A0A835GVR5_9MAGN</name>
<dbReference type="GO" id="GO:0008380">
    <property type="term" value="P:RNA splicing"/>
    <property type="evidence" value="ECO:0007669"/>
    <property type="project" value="InterPro"/>
</dbReference>
<dbReference type="PROSITE" id="PS51375">
    <property type="entry name" value="PPR"/>
    <property type="match status" value="4"/>
</dbReference>
<feature type="repeat" description="PPR" evidence="2">
    <location>
        <begin position="448"/>
        <end position="482"/>
    </location>
</feature>
<organism evidence="4 5">
    <name type="scientific">Coptis chinensis</name>
    <dbReference type="NCBI Taxonomy" id="261450"/>
    <lineage>
        <taxon>Eukaryota</taxon>
        <taxon>Viridiplantae</taxon>
        <taxon>Streptophyta</taxon>
        <taxon>Embryophyta</taxon>
        <taxon>Tracheophyta</taxon>
        <taxon>Spermatophyta</taxon>
        <taxon>Magnoliopsida</taxon>
        <taxon>Ranunculales</taxon>
        <taxon>Ranunculaceae</taxon>
        <taxon>Coptidoideae</taxon>
        <taxon>Coptis</taxon>
    </lineage>
</organism>
<protein>
    <recommendedName>
        <fullName evidence="6">Pentatricopeptide repeat-containing protein</fullName>
    </recommendedName>
</protein>
<reference evidence="4 5" key="1">
    <citation type="submission" date="2020-10" db="EMBL/GenBank/DDBJ databases">
        <title>The Coptis chinensis genome and diversification of protoberbering-type alkaloids.</title>
        <authorList>
            <person name="Wang B."/>
            <person name="Shu S."/>
            <person name="Song C."/>
            <person name="Liu Y."/>
        </authorList>
    </citation>
    <scope>NUCLEOTIDE SEQUENCE [LARGE SCALE GENOMIC DNA]</scope>
    <source>
        <strain evidence="4">HL-2020</strain>
        <tissue evidence="4">Leaf</tissue>
    </source>
</reference>
<proteinExistence type="predicted"/>
<evidence type="ECO:0008006" key="6">
    <source>
        <dbReference type="Google" id="ProtNLM"/>
    </source>
</evidence>
<gene>
    <name evidence="4" type="ORF">IFM89_039912</name>
</gene>
<evidence type="ECO:0000256" key="3">
    <source>
        <dbReference type="SAM" id="SignalP"/>
    </source>
</evidence>
<dbReference type="Pfam" id="PF12854">
    <property type="entry name" value="PPR_1"/>
    <property type="match status" value="1"/>
</dbReference>
<dbReference type="PANTHER" id="PTHR47003">
    <property type="entry name" value="OS01G0970900 PROTEIN"/>
    <property type="match status" value="1"/>
</dbReference>
<evidence type="ECO:0000313" key="5">
    <source>
        <dbReference type="Proteomes" id="UP000631114"/>
    </source>
</evidence>
<sequence>MKRAKGILASLRLADSSLLLTRTLHSKVTPCISPLLIPSSTTTTTTCLLQNEGCNKYDFMDITHHHKFYFSSIVELVTTKEWSQELKLELEKSHSTTKLTHETVCYVLKKLDKYPLKALDFFNWVSVQIGFKPSLTVYSLMLRILGCEETMKEFWDFVNKMSEDGCYIDKDTYWVLMSNFKKAQLTDDSNTLKESFTKMTRDSALDANVKGVVKVDLMSEWNEDMEKKLGEMEFKLSENALLRIFLALHKRPLRALRFFRWVEEHMGYAHNAVTYNCILRVLDKKETIEEFWSLVKELKSAGHDIDSDTYIKLSRSFRRSKMLKDAVELYEIMMDGPYNPPFSNCCTLLVEIALTNTPDLDFAFRVFNKYEASGQTLVRILYDMIHRSLTTVGRFDEAEKFLDTMRNVGHEPNNITYSHIVFGLAKAGRVEEACKILGEMEAQGYVLEFKTWEIIIQRHCLAGEIDQALNIFNKILEKNIPADTDLLEVLVNGLCSRERVDNAYTLVIEMVEKVNIKPFLDTYKNLIQKLLGERKLKEALNLLHLMKKQNRPSLEEPFNDYISKFGTVDDAIDYLMALRVKKFPPVVIYSHAIESFCKEGRQSEAQDLLEKCPPHIRGDSGILKFVTSPKRKTCAKKSSCKKLITIFS</sequence>
<keyword evidence="3" id="KW-0732">Signal</keyword>
<dbReference type="Gene3D" id="1.25.40.10">
    <property type="entry name" value="Tetratricopeptide repeat domain"/>
    <property type="match status" value="4"/>
</dbReference>
<dbReference type="InterPro" id="IPR044578">
    <property type="entry name" value="BIR6-like"/>
</dbReference>
<comment type="caution">
    <text evidence="4">The sequence shown here is derived from an EMBL/GenBank/DDBJ whole genome shotgun (WGS) entry which is preliminary data.</text>
</comment>